<feature type="region of interest" description="Disordered" evidence="1">
    <location>
        <begin position="351"/>
        <end position="378"/>
    </location>
</feature>
<gene>
    <name evidence="2" type="ORF">ACFYNQ_15770</name>
</gene>
<organism evidence="2 3">
    <name type="scientific">Streptomyces hokutonensis</name>
    <dbReference type="NCBI Taxonomy" id="1306990"/>
    <lineage>
        <taxon>Bacteria</taxon>
        <taxon>Bacillati</taxon>
        <taxon>Actinomycetota</taxon>
        <taxon>Actinomycetes</taxon>
        <taxon>Kitasatosporales</taxon>
        <taxon>Streptomycetaceae</taxon>
        <taxon>Streptomyces</taxon>
    </lineage>
</organism>
<evidence type="ECO:0008006" key="4">
    <source>
        <dbReference type="Google" id="ProtNLM"/>
    </source>
</evidence>
<proteinExistence type="predicted"/>
<dbReference type="RefSeq" id="WP_388106271.1">
    <property type="nucleotide sequence ID" value="NZ_JBIAHM010000005.1"/>
</dbReference>
<sequence>MERHLDSCAVTPYGRGAGSSRVRVFEWLDRIDTDFTVSGYLSLTDAAASRLLRHPPALARAELRLGAIARARPRRLLLHREASPLSRGWWERRLLTSAEFAVYDFDDALQWDLGEGGLARRFAPKAGKARLAVRYADRVVAGNAVLADWAAQHHHDVVVIPSCVAVEDYTPKTSYALHDPPRLGWMGSPHNEASLRLIAAPLTEVHRRTGARLTLVGTTAPSLGGLESFVDRVPWNPDTQRTAPAAMDIGLMPLPTTAYGLGKCGYKLLQYAAAGLPAAASPLGVNGELLSRFGLPAPRTQDDWTSALLALLDASAATREQLGRSAREIAGRDYSYDTWLPRWAAALELPEPGARSAPRGVPAERRPAAGPDRGVPCT</sequence>
<dbReference type="SUPFAM" id="SSF53756">
    <property type="entry name" value="UDP-Glycosyltransferase/glycogen phosphorylase"/>
    <property type="match status" value="1"/>
</dbReference>
<name>A0ABW6M1U9_9ACTN</name>
<comment type="caution">
    <text evidence="2">The sequence shown here is derived from an EMBL/GenBank/DDBJ whole genome shotgun (WGS) entry which is preliminary data.</text>
</comment>
<dbReference type="Proteomes" id="UP001601303">
    <property type="component" value="Unassembled WGS sequence"/>
</dbReference>
<dbReference type="Gene3D" id="3.40.50.2000">
    <property type="entry name" value="Glycogen Phosphorylase B"/>
    <property type="match status" value="1"/>
</dbReference>
<dbReference type="EMBL" id="JBIAHM010000005">
    <property type="protein sequence ID" value="MFE9600017.1"/>
    <property type="molecule type" value="Genomic_DNA"/>
</dbReference>
<protein>
    <recommendedName>
        <fullName evidence="4">Glycosyltransferase</fullName>
    </recommendedName>
</protein>
<evidence type="ECO:0000256" key="1">
    <source>
        <dbReference type="SAM" id="MobiDB-lite"/>
    </source>
</evidence>
<evidence type="ECO:0000313" key="3">
    <source>
        <dbReference type="Proteomes" id="UP001601303"/>
    </source>
</evidence>
<keyword evidence="3" id="KW-1185">Reference proteome</keyword>
<reference evidence="2 3" key="1">
    <citation type="submission" date="2024-10" db="EMBL/GenBank/DDBJ databases">
        <title>The Natural Products Discovery Center: Release of the First 8490 Sequenced Strains for Exploring Actinobacteria Biosynthetic Diversity.</title>
        <authorList>
            <person name="Kalkreuter E."/>
            <person name="Kautsar S.A."/>
            <person name="Yang D."/>
            <person name="Bader C.D."/>
            <person name="Teijaro C.N."/>
            <person name="Fluegel L."/>
            <person name="Davis C.M."/>
            <person name="Simpson J.R."/>
            <person name="Lauterbach L."/>
            <person name="Steele A.D."/>
            <person name="Gui C."/>
            <person name="Meng S."/>
            <person name="Li G."/>
            <person name="Viehrig K."/>
            <person name="Ye F."/>
            <person name="Su P."/>
            <person name="Kiefer A.F."/>
            <person name="Nichols A."/>
            <person name="Cepeda A.J."/>
            <person name="Yan W."/>
            <person name="Fan B."/>
            <person name="Jiang Y."/>
            <person name="Adhikari A."/>
            <person name="Zheng C.-J."/>
            <person name="Schuster L."/>
            <person name="Cowan T.M."/>
            <person name="Smanski M.J."/>
            <person name="Chevrette M.G."/>
            <person name="De Carvalho L.P.S."/>
            <person name="Shen B."/>
        </authorList>
    </citation>
    <scope>NUCLEOTIDE SEQUENCE [LARGE SCALE GENOMIC DNA]</scope>
    <source>
        <strain evidence="2 3">NPDC006488</strain>
    </source>
</reference>
<accession>A0ABW6M1U9</accession>
<evidence type="ECO:0000313" key="2">
    <source>
        <dbReference type="EMBL" id="MFE9600017.1"/>
    </source>
</evidence>